<proteinExistence type="predicted"/>
<dbReference type="AlphaFoldDB" id="A0A9D2E9W4"/>
<reference evidence="1" key="2">
    <citation type="submission" date="2021-04" db="EMBL/GenBank/DDBJ databases">
        <authorList>
            <person name="Gilroy R."/>
        </authorList>
    </citation>
    <scope>NUCLEOTIDE SEQUENCE</scope>
    <source>
        <strain evidence="1">ChiHjej9B8-1298</strain>
    </source>
</reference>
<dbReference type="EMBL" id="DXBX01000062">
    <property type="protein sequence ID" value="HIZ33452.1"/>
    <property type="molecule type" value="Genomic_DNA"/>
</dbReference>
<protein>
    <submittedName>
        <fullName evidence="1">Uncharacterized protein</fullName>
    </submittedName>
</protein>
<dbReference type="GO" id="GO:0033104">
    <property type="term" value="C:type VI protein secretion system complex"/>
    <property type="evidence" value="ECO:0007669"/>
    <property type="project" value="InterPro"/>
</dbReference>
<accession>A0A9D2E9W4</accession>
<organism evidence="1 2">
    <name type="scientific">Candidatus Bacteroides merdigallinarum</name>
    <dbReference type="NCBI Taxonomy" id="2838473"/>
    <lineage>
        <taxon>Bacteria</taxon>
        <taxon>Pseudomonadati</taxon>
        <taxon>Bacteroidota</taxon>
        <taxon>Bacteroidia</taxon>
        <taxon>Bacteroidales</taxon>
        <taxon>Bacteroidaceae</taxon>
        <taxon>Bacteroides</taxon>
    </lineage>
</organism>
<evidence type="ECO:0000313" key="2">
    <source>
        <dbReference type="Proteomes" id="UP000824028"/>
    </source>
</evidence>
<reference evidence="1" key="1">
    <citation type="journal article" date="2021" name="PeerJ">
        <title>Extensive microbial diversity within the chicken gut microbiome revealed by metagenomics and culture.</title>
        <authorList>
            <person name="Gilroy R."/>
            <person name="Ravi A."/>
            <person name="Getino M."/>
            <person name="Pursley I."/>
            <person name="Horton D.L."/>
            <person name="Alikhan N.F."/>
            <person name="Baker D."/>
            <person name="Gharbi K."/>
            <person name="Hall N."/>
            <person name="Watson M."/>
            <person name="Adriaenssens E.M."/>
            <person name="Foster-Nyarko E."/>
            <person name="Jarju S."/>
            <person name="Secka A."/>
            <person name="Antonio M."/>
            <person name="Oren A."/>
            <person name="Chaudhuri R.R."/>
            <person name="La Ragione R."/>
            <person name="Hildebrand F."/>
            <person name="Pallen M.J."/>
        </authorList>
    </citation>
    <scope>NUCLEOTIDE SEQUENCE</scope>
    <source>
        <strain evidence="1">ChiHjej9B8-1298</strain>
    </source>
</reference>
<dbReference type="InterPro" id="IPR041408">
    <property type="entry name" value="Hcp_Tssd"/>
</dbReference>
<comment type="caution">
    <text evidence="1">The sequence shown here is derived from an EMBL/GenBank/DDBJ whole genome shotgun (WGS) entry which is preliminary data.</text>
</comment>
<dbReference type="Pfam" id="PF17642">
    <property type="entry name" value="TssD"/>
    <property type="match status" value="1"/>
</dbReference>
<dbReference type="Proteomes" id="UP000824028">
    <property type="component" value="Unassembled WGS sequence"/>
</dbReference>
<gene>
    <name evidence="1" type="ORF">H9814_07950</name>
</gene>
<sequence length="130" mass="15137">MALLAQLQFGDNAVHLYTKTYNIVDCRCHFCRTYNHSRPESDARCERIELTVVAPAMTDPLLYEWYINQGEQNCRLAFFFSATDGNLEVEREMLLENAVCFGIEEDYSIDHQSRRLLKLQIMAEEVSHNP</sequence>
<evidence type="ECO:0000313" key="1">
    <source>
        <dbReference type="EMBL" id="HIZ33452.1"/>
    </source>
</evidence>
<name>A0A9D2E9W4_9BACE</name>